<sequence length="5625" mass="600193">MIPLSYGQRRLWFLNRLEGGDANYNMPLALRLTGKLDRSALAAALDDVVERHESLRTLFPERDGEPRQRILPMARVALSLDEQDCTEEELAARLTAEAGYAFDLTSELPLRPVLFSVAGDTHVLLLVLHHVAGDGWSLVPLARDVSMAYAARVAGEAPAWEPLPVQYADYALWQRELLGEESDPQSLMVRQVEFWRGALAGLPDEVSLPGDRLRPVVAGGAGGSVPFAVPAGVHAAVVRLARECGASVFMVVQAALAALLARLGAGEDVPIGAPVAGRSEEALEDAVGFFVNTLVLRTDVSGDPTFRELLGRVRQADLAAFAHQDVPFERVVEALNPPRSMGRHPLFQVMLAFQDTSLPELDLPDLRVAVEPVARAAAKFDLSLDAAERFEGGVPAGIEGCVDYADALYDRETAAAFAGRLAAFLAAVTAEPDDRIGQFDLVTVDERELVLHRWNDTARAVPPGLIHEHFERQVVLAPDAVAVACEGVELSYAELNGRVNRLARLLIARGAGPEGFVALALPRGELMVVALLAVLKSGAAYLPVDPEYPVDRIAYMLEDAAPALVVTVSAVAGRLPSGERTVLALDRADVRADLAAQADTDVTDADRVRPLLPDHPAYLIYTSGSTGRPKGVVIAHRGIPSLAHAKVEWYATTAESRVLQFSSLSFDSHVSEVWSALLGGGRLVVAPLERMMPGEPLVGLVAEQGVTHVDLPPAGLAVMPVGSLPEGGTLIVGGEASTPALVERWYRGRRMINSYGPTEATVCASMSDPISDAAIPPIGRPVWNKRVYVLDGGLRLVPPGVVGELYVAGEGLARGYLGRPGLSAERFVACPFGAGERMYRTGDLVRWGVDGQLVFLGRADSQVKVRGFRIELGEVEAAIDGLSGVAQAVVLLHEDAVGDRRLVAYVVGATESVAGLRERLGRSLPDYMVPSAFVLLDALPLMPNGKVDRRALPEPEFAVVGAGRGPRSPREEILCGLFAEVLGVERVGIDDGFFELGGHSLLATRLASRVRSVLGVELALRVLFEAPTVAGLAAVLAGEEASARPALRPVARPEQLPLSFAQQRLWFLNRLEPDSGAYNMPLVLRLTGDLDTVALAAALNDVVGRHESLRTLFPERDGEPRQRILPMTQVLLSLAERDCTEDELAARLAAEAECAFDLTSELPLRPVLFTLAPEVHVLVLVLHHVAGDGWSLAPLARDVSTAYAARVTGTAPAWQPLPVQYADYALWQRQLLGEESDPQSLMVRQVDFWREALAGLPDEASLPGDRLRPAVAGGAGGSVPFAVPAEVHAAVVRLARECGTSVFMVVQAALAALLARLGAGEDVPIGAPVAGRTDEALEDAVGFFVNTLVLRTDVSGDPTFRELLGRVRQADLAAFAHQDVPFERLVEVLNPPRSMGRHPLFQVMLAFQNTALPDLDLPDLRVVAEPVARWAAKFDLSLDAAERFEAGVPAGIEGCVDYADALYDRETAVAFAGRLAAFLAAVTAEPDHTIGQFDLSSEAERHLVRHEWNDTAHPVPAGTLPSFIEAQADRTPDAPALLFDDTVLSHRELSARANRLARRLVGLGAGPEHTVAVALPRSPELVVALLAVLKSGAAYLPVDPDYPADRIAYMLADAAPVAVLTCRELAGVLPEGSRALVLDDPAEVAAHAQHQDHHLGDQERTAPLLPAHPAYLIYTSGSTGRPKGVAVPHDAIVNRLLWMREQYGIGPADRVLQKTPSSFDVSVWEFFLPLLSGAALVVAPPGAHREPARLAAEIRRHGVTITHFVPSMLHAFVTEPAAADCTSLRHVVCSGEALSTDLLSRYRHLLGAELHNLYGPTEAAVDVTYHRAAQSESGSTVPIGRPVWNTRVFVLDRELRPLPPGVAGELYLAGDQLARGYAGRPALTAERFVACPFTPGARMYRTGDIVRWNRDGALVFLGRADHQVKLRGLRIELDEIATVLAGAPGVSWATALVHERAEDDQFLAAYLVSDGSCTEAALRAHLAAALPQYMVPSVFVPIDEVPLSPSGKLDRKALPVPVAASGTPHRAPASATEEILCGVFAELLGLDTVGVDDNFFDLGGHSLLATRLVSRIRTTLGTEVNLRTLFEAPTVATLAGRLTQDATTRPALAAVTRPEAIPLSHAQQRLWFLAELEGPSGTYNIPAALRLRGPLDRGALQAALGDVVTRHEVLRTVLPLVGGQPQQEILAPSTVDLPLIAVDTTPAALADDLAAEAGRGFDLSAELPLHAKLFAVNAEEHVLLLTLHHIAGDGWSLGPLARDLSTAYAARREGHAPSWEPLPIQYADYTLWQRRLLGDAADPTSRLNEQLDYWRKALADLPDELTLPADRPRPAVVTHQGATVSFTVPAYTHERLAKLTRTHGATLFMGLNAVLATLLSRLGAGTDIPIGTPIAGRTDEATNELIGFFVNTLVTRTDLSGNPTFTELLEQTRNTLLAAYTHQDLPFDHLVEALNPTRSLARHPLFQTMLTVQNNAAPILELTGLTARSEAIGNASAKFDLAFDLSEQLDSETGPAGITGTLTYATDLFDPETAAQIAQRFTDLLHTLTATPDRPVTRADILTADERRTLLGSWSDTSREVPEATVPELFQAQAARTPDAVAVSLGETDLTYRQLNARANQLARVLAHRGVRPESLVAVAMDRSVELVVALLAVLKAGGAYLPIDPTYPAERIAYTLGDAAPALVLTHGRSDLPADTPSLAVDDPQVAAQPEHNLATRLRPAHPAYVIYTSGSTGRPKGVVVSHHALANFLADMGTRFPLSEQDRWVAVTTIAFDIAALELYLPLISGARVVLADRPTVLDPAALTALLHDSGATIMQATPSLWQALLAHQAFSSTSLPPLRVLVGGEALPAPLATALRPIGETTNLYGPTETTIWSTAHRLDQSPITGNPAIGRPIANTRAYVLDGALLPVPTGVAGDLYLAGDGLARGYRGRPALTAERFVACPFGAPGDLMYRTGDLARRRADGVLDYLGRTDHQIKIRGFRVELGDIEAALTTHPTVTQATVVLREDTPGDKRLVGYVTGATQADPAELRAHVRQTLPDYMVPSSIVVLAAFPLTDNGKLDRKALPAPQHAISGGRAPATVQEALLCGVFADVLGLDTVGVEDNFFDLGGHSLLATQVISRIRTALGVETSLRSLFEAPTVAALAGRLTHDGAARPALTAATRPEAIPLSYAQQRLWFLAELEGPSATYNIPAALRLTGSLNRDALHAALGDVVGRHEVLRTRYPFGNGQPQQQILAPESVDLPLTVIDTTSASLPAALTAEAARGFDLSTELPLRATLFADDSEEHVLLLVLHHIAGDGWSLGPLARDVFTAYTARCEGRTPDWQPLAVQYADYTLWQRELLGEAADPTSRLSNQLDYWRQALAGLPDEVTLPGDRLRPPATEGTGASVPFTLPAPAHASLVRLARECGASVFMVVQAALAGLLARLGAGEDIPIGSPIAGRTDEALDDAVGFFVNTLVLRTDTSGNPTFRELVDRVRDTDLAAFAHQDLPFERLVEALNPARSMGRHPLFQVMLAFQNTVLPELGLPGLRVAAEPLARAGAKFDLSFDVTEGYEAGTPAGLSGSLDYATDLYDHDTATAFVARLTAFLTDVGTEPDCPIGQFDLVTVDERELVLHRWNDTARSVPPGLIHEHFERQVVLAPDAVAVACEGVELSYAELNARVNRLARLLIARGAGPEGFVALALPRGELMVVALLAVLKSGAAYLPVDPEYPADRIAFMLEDAAPALVVTVSAVAGRLGLGDRAVVVLDEAGVEAELAQWSDADVEDLERVVPLLADHPAYLIYTSGSTGRPKGVVIAHRGIPSLAHAKVEWYATTAESRVLQFSSLSFDSHVSEVWSALLGGGRLVVAPLERMMPGEPLVGLVAEQGVTHVDLPPAGLAVMPVGSLPEGGTLIVGGEASTPALVERWYRGRRMINSYGPTEATVCASMSDPISDAAIPPIGRPVWNKRVYVLDGGLRLVPPGVVGELYVAGEGLARGYLGRPGLSAERFVACPFGAGERMYRTGDLVRWGVDGQLVFLGRADSQVKVRGFRIELGEVEAAIDGLSGVAQAVVLLHEDAVGDRRLVAYVVGATESVAGLRERLGRSLPDYMVPSAFVLLDALPLMPNGKVDRRALPEPEFAVVGAGRGPRSPREEILCGLFAEVLGVESVGIDDGFFELGGHSLLATRLASRVRSVLGVELALRVLFEAPTVAGLAAVLAGEEASARPALRPVVRPERLPLSFAQQRLWFLNRLEPDSGAYHVPLVLRLTGDLDTVALAAALNDVVGRHESLRTLFPEIAGEPAQVVLPADAVRIELPVVDLSDADADAASLDRAVAAETTRPFDVTAQAPLRARVFRTADDEHVLLLVAHHIVTDGWSTAPLVRDLTTAYTARRAGEAPQWDELPVQYPDYTLWQRELLGDEADPQSLAARQLAYWQQELSGLPEELALPADRPRPAYPSGEGGTVPVRIGAELHARIVELARRTHTTVFMVLQAATAGWLSALGGGEDVPIGTPVAGRTDEAVHDLVGFFVNTLVLRTDVSGDPTFSELLGRVREADLTAFAHQDVPFERLVEVLNPPRVMARHPLFQVMLALQNTESARIELDGLTARPVPVAGAAAKFDLSLTLGERFGDGHHALVPRQATFAPSRRPARTLAAPAESPSTSSTRASGRHAESTHRTPLLDGQRLPDAALGIDGELDYSADLFDRGTVEYLVGSFVRFLDSVVTGPDLRVRAVELLSAQERAEVLARGAGAAVALPQGVSQEESLGSLFLARAAAEPAAVAVVGAGVELSFGELADRARMLAGRLAARGVGPGSLVGLLVPRSADWVLAQIAVTLTGAAWLPLDPTLPAGRIAAVLGEAGVALVVAVDATADLLPPGVLFLLAAAEAEPQVVPVPVAAAASGDQAAYVIYTSGSTGRPKGVVARRRGAVNHMVWMAERFPIGAGDRVLARTSPGFDAAVWETWLPLLTGAAVAVVDDESAKDPALLLRELAALRVTVAQFVPTLLAALLEAPQARGVSGLRQVFVGGEAFPARLADQVRQVWGVEPVNLYGPTETTIQISAGTPTGSSGGLVPIGRPVRNAGLYVLDAGLRLLPPGVVGELYVSGEALARGYLGRPGLTAERFVACPFGAGERMYRTGDLVRWGADGQLVFVGRADNQLKVRGFRIEPGEIESVLTEHPDISRAAVVLREVAAGDQRLVAYVVPAGHGFDPAELRAHAAALLPGYMLPSAYVPLDAFPLTRNGKLDTQALPTPGIERTAPARVPADPREIVLCALFADVLGVPEVGPDDDFFTLGGHSLLAVRLMSAVQETFGVRLDLRALFETPTVAGLSARLGEQLEGEQPDGKQSNDGQAHGDPLDVLLPLRARGTVAPLFCVHPVMGLSWSYAALLRRLDPQRPLYGLQASGIRHPEARPASIREMARDYVARIRAVQPSGPYHLLGWSLGGTVAHAMAELLQRDGEKVAFLALLDSYPSAVARDPQDPQDPQPPADPAPADLALLDAEAAKEVLAALLPDAGPAVRELAEQGADRQRILALLREEHARRLQVDEQAVGAVLDTAVHSSRLVLDHVPGTVDGDLVFVTATGGRPADAPTARAAWQAHLTGEIHEYRVDCRHAELLGPQGLAELGRMLTERLGHDA</sequence>
<dbReference type="FunFam" id="3.40.50.980:FF:000001">
    <property type="entry name" value="Non-ribosomal peptide synthetase"/>
    <property type="match status" value="4"/>
</dbReference>
<keyword evidence="9" id="KW-1185">Reference proteome</keyword>
<dbReference type="Gene3D" id="3.30.559.30">
    <property type="entry name" value="Nonribosomal peptide synthetase, condensation domain"/>
    <property type="match status" value="5"/>
</dbReference>
<dbReference type="GO" id="GO:0016874">
    <property type="term" value="F:ligase activity"/>
    <property type="evidence" value="ECO:0007669"/>
    <property type="project" value="UniProtKB-KW"/>
</dbReference>
<dbReference type="FunFam" id="1.10.1200.10:FF:000016">
    <property type="entry name" value="Non-ribosomal peptide synthase"/>
    <property type="match status" value="5"/>
</dbReference>
<dbReference type="SUPFAM" id="SSF47336">
    <property type="entry name" value="ACP-like"/>
    <property type="match status" value="5"/>
</dbReference>
<comment type="caution">
    <text evidence="8">The sequence shown here is derived from an EMBL/GenBank/DDBJ whole genome shotgun (WGS) entry which is preliminary data.</text>
</comment>
<dbReference type="GO" id="GO:0008610">
    <property type="term" value="P:lipid biosynthetic process"/>
    <property type="evidence" value="ECO:0007669"/>
    <property type="project" value="UniProtKB-ARBA"/>
</dbReference>
<dbReference type="RefSeq" id="WP_184939054.1">
    <property type="nucleotide sequence ID" value="NZ_JACHJV010000001.1"/>
</dbReference>
<dbReference type="GO" id="GO:0031177">
    <property type="term" value="F:phosphopantetheine binding"/>
    <property type="evidence" value="ECO:0007669"/>
    <property type="project" value="InterPro"/>
</dbReference>
<organism evidence="8 9">
    <name type="scientific">Kitasatospora kifunensis</name>
    <name type="common">Streptomyces kifunensis</name>
    <dbReference type="NCBI Taxonomy" id="58351"/>
    <lineage>
        <taxon>Bacteria</taxon>
        <taxon>Bacillati</taxon>
        <taxon>Actinomycetota</taxon>
        <taxon>Actinomycetes</taxon>
        <taxon>Kitasatosporales</taxon>
        <taxon>Streptomycetaceae</taxon>
        <taxon>Kitasatospora</taxon>
    </lineage>
</organism>
<feature type="domain" description="Carrier" evidence="7">
    <location>
        <begin position="5249"/>
        <end position="5324"/>
    </location>
</feature>
<dbReference type="SUPFAM" id="SSF56801">
    <property type="entry name" value="Acetyl-CoA synthetase-like"/>
    <property type="match status" value="5"/>
</dbReference>
<dbReference type="GO" id="GO:0005829">
    <property type="term" value="C:cytosol"/>
    <property type="evidence" value="ECO:0007669"/>
    <property type="project" value="TreeGrafter"/>
</dbReference>
<dbReference type="InterPro" id="IPR009081">
    <property type="entry name" value="PP-bd_ACP"/>
</dbReference>
<evidence type="ECO:0000256" key="1">
    <source>
        <dbReference type="ARBA" id="ARBA00001957"/>
    </source>
</evidence>
<dbReference type="SMART" id="SM00824">
    <property type="entry name" value="PKS_TE"/>
    <property type="match status" value="1"/>
</dbReference>
<feature type="region of interest" description="Disordered" evidence="6">
    <location>
        <begin position="5462"/>
        <end position="5481"/>
    </location>
</feature>
<dbReference type="FunFam" id="3.40.50.980:FF:000002">
    <property type="entry name" value="Enterobactin synthetase component F"/>
    <property type="match status" value="1"/>
</dbReference>
<keyword evidence="4" id="KW-0597">Phosphoprotein</keyword>
<dbReference type="GO" id="GO:0044550">
    <property type="term" value="P:secondary metabolite biosynthetic process"/>
    <property type="evidence" value="ECO:0007669"/>
    <property type="project" value="UniProtKB-ARBA"/>
</dbReference>
<evidence type="ECO:0000256" key="5">
    <source>
        <dbReference type="ARBA" id="ARBA00022598"/>
    </source>
</evidence>
<dbReference type="Gene3D" id="3.30.300.30">
    <property type="match status" value="5"/>
</dbReference>
<feature type="compositionally biased region" description="Pro residues" evidence="6">
    <location>
        <begin position="5469"/>
        <end position="5478"/>
    </location>
</feature>
<feature type="compositionally biased region" description="Low complexity" evidence="6">
    <location>
        <begin position="4639"/>
        <end position="4652"/>
    </location>
</feature>
<feature type="domain" description="Carrier" evidence="7">
    <location>
        <begin position="3077"/>
        <end position="3152"/>
    </location>
</feature>
<keyword evidence="3" id="KW-0596">Phosphopantetheine</keyword>
<dbReference type="Gene3D" id="3.40.50.1820">
    <property type="entry name" value="alpha/beta hydrolase"/>
    <property type="match status" value="1"/>
</dbReference>
<dbReference type="InterPro" id="IPR001031">
    <property type="entry name" value="Thioesterase"/>
</dbReference>
<dbReference type="Gene3D" id="2.30.38.10">
    <property type="entry name" value="Luciferase, Domain 3"/>
    <property type="match status" value="5"/>
</dbReference>
<evidence type="ECO:0000259" key="7">
    <source>
        <dbReference type="PROSITE" id="PS50075"/>
    </source>
</evidence>
<comment type="similarity">
    <text evidence="2">Belongs to the ATP-dependent AMP-binding enzyme family.</text>
</comment>
<dbReference type="FunFam" id="3.40.50.12780:FF:000012">
    <property type="entry name" value="Non-ribosomal peptide synthetase"/>
    <property type="match status" value="5"/>
</dbReference>
<dbReference type="GO" id="GO:0072330">
    <property type="term" value="P:monocarboxylic acid biosynthetic process"/>
    <property type="evidence" value="ECO:0007669"/>
    <property type="project" value="UniProtKB-ARBA"/>
</dbReference>
<comment type="cofactor">
    <cofactor evidence="1">
        <name>pantetheine 4'-phosphate</name>
        <dbReference type="ChEBI" id="CHEBI:47942"/>
    </cofactor>
</comment>
<dbReference type="CDD" id="cd17652">
    <property type="entry name" value="A_NRPS_CmdD_like"/>
    <property type="match status" value="2"/>
</dbReference>
<dbReference type="InterPro" id="IPR020806">
    <property type="entry name" value="PKS_PP-bd"/>
</dbReference>
<keyword evidence="5" id="KW-0436">Ligase</keyword>
<dbReference type="InterPro" id="IPR001242">
    <property type="entry name" value="Condensation_dom"/>
</dbReference>
<dbReference type="Proteomes" id="UP000540506">
    <property type="component" value="Unassembled WGS sequence"/>
</dbReference>
<dbReference type="FunFam" id="3.30.300.30:FF:000015">
    <property type="entry name" value="Nonribosomal peptide synthase SidD"/>
    <property type="match status" value="1"/>
</dbReference>
<dbReference type="InterPro" id="IPR006162">
    <property type="entry name" value="Ppantetheine_attach_site"/>
</dbReference>
<proteinExistence type="inferred from homology"/>
<dbReference type="Gene3D" id="3.30.559.10">
    <property type="entry name" value="Chloramphenicol acetyltransferase-like domain"/>
    <property type="match status" value="5"/>
</dbReference>
<dbReference type="PROSITE" id="PS00012">
    <property type="entry name" value="PHOSPHOPANTETHEINE"/>
    <property type="match status" value="4"/>
</dbReference>
<dbReference type="FunFam" id="3.30.300.30:FF:000010">
    <property type="entry name" value="Enterobactin synthetase component F"/>
    <property type="match status" value="4"/>
</dbReference>
<dbReference type="FunFam" id="3.30.559.30:FF:000001">
    <property type="entry name" value="Non-ribosomal peptide synthetase"/>
    <property type="match status" value="1"/>
</dbReference>
<dbReference type="NCBIfam" id="NF003417">
    <property type="entry name" value="PRK04813.1"/>
    <property type="match status" value="5"/>
</dbReference>
<dbReference type="Pfam" id="PF00501">
    <property type="entry name" value="AMP-binding"/>
    <property type="match status" value="5"/>
</dbReference>
<feature type="region of interest" description="Disordered" evidence="6">
    <location>
        <begin position="4626"/>
        <end position="4668"/>
    </location>
</feature>
<dbReference type="CDD" id="cd05930">
    <property type="entry name" value="A_NRPS"/>
    <property type="match status" value="2"/>
</dbReference>
<name>A0A7W7VY13_KITKI</name>
<dbReference type="PROSITE" id="PS50075">
    <property type="entry name" value="CARRIER"/>
    <property type="match status" value="5"/>
</dbReference>
<dbReference type="InterPro" id="IPR010071">
    <property type="entry name" value="AA_adenyl_dom"/>
</dbReference>
<dbReference type="InterPro" id="IPR020845">
    <property type="entry name" value="AMP-binding_CS"/>
</dbReference>
<dbReference type="InterPro" id="IPR036736">
    <property type="entry name" value="ACP-like_sf"/>
</dbReference>
<feature type="domain" description="Carrier" evidence="7">
    <location>
        <begin position="4130"/>
        <end position="4205"/>
    </location>
</feature>
<dbReference type="EMBL" id="JACHJV010000001">
    <property type="protein sequence ID" value="MBB4926160.1"/>
    <property type="molecule type" value="Genomic_DNA"/>
</dbReference>
<gene>
    <name evidence="8" type="ORF">FHR34_005153</name>
</gene>
<evidence type="ECO:0000256" key="6">
    <source>
        <dbReference type="SAM" id="MobiDB-lite"/>
    </source>
</evidence>
<feature type="domain" description="Carrier" evidence="7">
    <location>
        <begin position="2027"/>
        <end position="2102"/>
    </location>
</feature>
<dbReference type="CDD" id="cd19540">
    <property type="entry name" value="LCL_NRPS-like"/>
    <property type="match status" value="5"/>
</dbReference>
<feature type="domain" description="Carrier" evidence="7">
    <location>
        <begin position="965"/>
        <end position="1040"/>
    </location>
</feature>
<dbReference type="FunFam" id="2.30.38.10:FF:000001">
    <property type="entry name" value="Non-ribosomal peptide synthetase PvdI"/>
    <property type="match status" value="5"/>
</dbReference>
<reference evidence="8 9" key="1">
    <citation type="submission" date="2020-08" db="EMBL/GenBank/DDBJ databases">
        <title>Sequencing the genomes of 1000 actinobacteria strains.</title>
        <authorList>
            <person name="Klenk H.-P."/>
        </authorList>
    </citation>
    <scope>NUCLEOTIDE SEQUENCE [LARGE SCALE GENOMIC DNA]</scope>
    <source>
        <strain evidence="8 9">DSM 41654</strain>
    </source>
</reference>
<dbReference type="PANTHER" id="PTHR45527:SF1">
    <property type="entry name" value="FATTY ACID SYNTHASE"/>
    <property type="match status" value="1"/>
</dbReference>
<dbReference type="Pfam" id="PF00668">
    <property type="entry name" value="Condensation"/>
    <property type="match status" value="5"/>
</dbReference>
<dbReference type="Pfam" id="PF13193">
    <property type="entry name" value="AMP-binding_C"/>
    <property type="match status" value="4"/>
</dbReference>
<evidence type="ECO:0000256" key="4">
    <source>
        <dbReference type="ARBA" id="ARBA00022553"/>
    </source>
</evidence>
<dbReference type="SMART" id="SM00823">
    <property type="entry name" value="PKS_PP"/>
    <property type="match status" value="5"/>
</dbReference>
<dbReference type="Gene3D" id="3.40.50.980">
    <property type="match status" value="10"/>
</dbReference>
<dbReference type="CDD" id="cd17646">
    <property type="entry name" value="A_NRPS_AB3403-like"/>
    <property type="match status" value="1"/>
</dbReference>
<protein>
    <submittedName>
        <fullName evidence="8">Amino acid adenylation domain-containing protein</fullName>
    </submittedName>
</protein>
<evidence type="ECO:0000313" key="9">
    <source>
        <dbReference type="Proteomes" id="UP000540506"/>
    </source>
</evidence>
<accession>A0A7W7VY13</accession>
<dbReference type="GO" id="GO:0017000">
    <property type="term" value="P:antibiotic biosynthetic process"/>
    <property type="evidence" value="ECO:0007669"/>
    <property type="project" value="UniProtKB-ARBA"/>
</dbReference>
<dbReference type="InterPro" id="IPR020802">
    <property type="entry name" value="TesA-like"/>
</dbReference>
<dbReference type="PROSITE" id="PS00455">
    <property type="entry name" value="AMP_BINDING"/>
    <property type="match status" value="5"/>
</dbReference>
<evidence type="ECO:0000256" key="2">
    <source>
        <dbReference type="ARBA" id="ARBA00006432"/>
    </source>
</evidence>
<dbReference type="GO" id="GO:0043041">
    <property type="term" value="P:amino acid activation for nonribosomal peptide biosynthetic process"/>
    <property type="evidence" value="ECO:0007669"/>
    <property type="project" value="TreeGrafter"/>
</dbReference>
<dbReference type="SUPFAM" id="SSF52777">
    <property type="entry name" value="CoA-dependent acyltransferases"/>
    <property type="match status" value="10"/>
</dbReference>
<dbReference type="InterPro" id="IPR023213">
    <property type="entry name" value="CAT-like_dom_sf"/>
</dbReference>
<dbReference type="Pfam" id="PF00975">
    <property type="entry name" value="Thioesterase"/>
    <property type="match status" value="1"/>
</dbReference>
<dbReference type="FunFam" id="3.30.559.10:FF:000012">
    <property type="entry name" value="Non-ribosomal peptide synthetase"/>
    <property type="match status" value="5"/>
</dbReference>
<dbReference type="Pfam" id="PF00550">
    <property type="entry name" value="PP-binding"/>
    <property type="match status" value="5"/>
</dbReference>
<dbReference type="PANTHER" id="PTHR45527">
    <property type="entry name" value="NONRIBOSOMAL PEPTIDE SYNTHETASE"/>
    <property type="match status" value="1"/>
</dbReference>
<dbReference type="InterPro" id="IPR045851">
    <property type="entry name" value="AMP-bd_C_sf"/>
</dbReference>
<dbReference type="NCBIfam" id="NF004282">
    <property type="entry name" value="PRK05691.1"/>
    <property type="match status" value="4"/>
</dbReference>
<evidence type="ECO:0000313" key="8">
    <source>
        <dbReference type="EMBL" id="MBB4926160.1"/>
    </source>
</evidence>
<dbReference type="InterPro" id="IPR029058">
    <property type="entry name" value="AB_hydrolase_fold"/>
</dbReference>
<dbReference type="InterPro" id="IPR025110">
    <property type="entry name" value="AMP-bd_C"/>
</dbReference>
<dbReference type="InterPro" id="IPR000873">
    <property type="entry name" value="AMP-dep_synth/lig_dom"/>
</dbReference>
<dbReference type="Gene3D" id="1.10.1200.10">
    <property type="entry name" value="ACP-like"/>
    <property type="match status" value="4"/>
</dbReference>
<evidence type="ECO:0000256" key="3">
    <source>
        <dbReference type="ARBA" id="ARBA00022450"/>
    </source>
</evidence>
<dbReference type="NCBIfam" id="TIGR01733">
    <property type="entry name" value="AA-adenyl-dom"/>
    <property type="match status" value="5"/>
</dbReference>
<dbReference type="SUPFAM" id="SSF53474">
    <property type="entry name" value="alpha/beta-Hydrolases"/>
    <property type="match status" value="1"/>
</dbReference>